<evidence type="ECO:0000256" key="9">
    <source>
        <dbReference type="ARBA" id="ARBA00022840"/>
    </source>
</evidence>
<evidence type="ECO:0000256" key="7">
    <source>
        <dbReference type="ARBA" id="ARBA00022741"/>
    </source>
</evidence>
<dbReference type="Pfam" id="PF03985">
    <property type="entry name" value="Paf1"/>
    <property type="match status" value="1"/>
</dbReference>
<evidence type="ECO:0000256" key="8">
    <source>
        <dbReference type="ARBA" id="ARBA00022777"/>
    </source>
</evidence>
<dbReference type="GO" id="GO:0005524">
    <property type="term" value="F:ATP binding"/>
    <property type="evidence" value="ECO:0007669"/>
    <property type="project" value="UniProtKB-KW"/>
</dbReference>
<dbReference type="EMBL" id="JABSTU010000005">
    <property type="protein sequence ID" value="KAH8031008.1"/>
    <property type="molecule type" value="Genomic_DNA"/>
</dbReference>
<dbReference type="FunFam" id="1.25.40.340:FF:000002">
    <property type="entry name" value="Dihydroxyacetone kinase, L subunit"/>
    <property type="match status" value="1"/>
</dbReference>
<evidence type="ECO:0000256" key="6">
    <source>
        <dbReference type="ARBA" id="ARBA00022679"/>
    </source>
</evidence>
<dbReference type="EC" id="2.7.1.29" evidence="2"/>
<dbReference type="InterPro" id="IPR007133">
    <property type="entry name" value="RNA_pol_II-assoc_Paf1"/>
</dbReference>
<dbReference type="FunFam" id="3.40.50.10440:FF:000001">
    <property type="entry name" value="Dihydroxyacetone kinase, DhaK subunit"/>
    <property type="match status" value="1"/>
</dbReference>
<dbReference type="PROSITE" id="PS51481">
    <property type="entry name" value="DHAK"/>
    <property type="match status" value="1"/>
</dbReference>
<dbReference type="InterPro" id="IPR050861">
    <property type="entry name" value="Dihydroxyacetone_Kinase"/>
</dbReference>
<evidence type="ECO:0000256" key="3">
    <source>
        <dbReference type="ARBA" id="ARBA00012110"/>
    </source>
</evidence>
<dbReference type="EC" id="2.7.1.28" evidence="3"/>
<evidence type="ECO:0000256" key="1">
    <source>
        <dbReference type="ARBA" id="ARBA00008757"/>
    </source>
</evidence>
<evidence type="ECO:0000256" key="15">
    <source>
        <dbReference type="ARBA" id="ARBA00048526"/>
    </source>
</evidence>
<evidence type="ECO:0000256" key="13">
    <source>
        <dbReference type="ARBA" id="ARBA00046681"/>
    </source>
</evidence>
<dbReference type="Gene3D" id="1.25.40.340">
    <property type="match status" value="1"/>
</dbReference>
<gene>
    <name evidence="20" type="ORF">HPB51_012476</name>
</gene>
<feature type="domain" description="DhaK" evidence="19">
    <location>
        <begin position="20"/>
        <end position="355"/>
    </location>
</feature>
<dbReference type="PROSITE" id="PS51480">
    <property type="entry name" value="DHAL"/>
    <property type="match status" value="1"/>
</dbReference>
<evidence type="ECO:0000256" key="4">
    <source>
        <dbReference type="ARBA" id="ARBA00012578"/>
    </source>
</evidence>
<dbReference type="AlphaFoldDB" id="A0A9J6EA80"/>
<dbReference type="Pfam" id="PF02733">
    <property type="entry name" value="Dak1"/>
    <property type="match status" value="1"/>
</dbReference>
<evidence type="ECO:0000256" key="12">
    <source>
        <dbReference type="ARBA" id="ARBA00045490"/>
    </source>
</evidence>
<keyword evidence="10" id="KW-0170">Cobalt</keyword>
<dbReference type="GO" id="GO:0006368">
    <property type="term" value="P:transcription elongation by RNA polymerase II"/>
    <property type="evidence" value="ECO:0007669"/>
    <property type="project" value="InterPro"/>
</dbReference>
<dbReference type="VEuPathDB" id="VectorBase:LOC119164289"/>
<dbReference type="SUPFAM" id="SSF101473">
    <property type="entry name" value="DhaL-like"/>
    <property type="match status" value="1"/>
</dbReference>
<keyword evidence="6" id="KW-0808">Transferase</keyword>
<keyword evidence="8" id="KW-0418">Kinase</keyword>
<accession>A0A9J6EA80</accession>
<comment type="caution">
    <text evidence="20">The sequence shown here is derived from an EMBL/GenBank/DDBJ whole genome shotgun (WGS) entry which is preliminary data.</text>
</comment>
<dbReference type="GO" id="GO:0019563">
    <property type="term" value="P:glycerol catabolic process"/>
    <property type="evidence" value="ECO:0007669"/>
    <property type="project" value="TreeGrafter"/>
</dbReference>
<dbReference type="PANTHER" id="PTHR28629">
    <property type="entry name" value="TRIOKINASE/FMN CYCLASE"/>
    <property type="match status" value="1"/>
</dbReference>
<comment type="catalytic activity">
    <reaction evidence="14">
        <text>D-glyceraldehyde + ATP = D-glyceraldehyde 3-phosphate + ADP + H(+)</text>
        <dbReference type="Rhea" id="RHEA:13941"/>
        <dbReference type="ChEBI" id="CHEBI:15378"/>
        <dbReference type="ChEBI" id="CHEBI:17378"/>
        <dbReference type="ChEBI" id="CHEBI:30616"/>
        <dbReference type="ChEBI" id="CHEBI:59776"/>
        <dbReference type="ChEBI" id="CHEBI:456216"/>
        <dbReference type="EC" id="2.7.1.28"/>
    </reaction>
</comment>
<dbReference type="Gene3D" id="3.30.1180.20">
    <property type="entry name" value="Dihydroxyacetone kinase, domain 2"/>
    <property type="match status" value="1"/>
</dbReference>
<dbReference type="Gene3D" id="3.40.50.10440">
    <property type="entry name" value="Dihydroxyacetone kinase, domain 1"/>
    <property type="match status" value="1"/>
</dbReference>
<dbReference type="SMART" id="SM01120">
    <property type="entry name" value="Dak2"/>
    <property type="match status" value="1"/>
</dbReference>
<dbReference type="GO" id="GO:0050354">
    <property type="term" value="F:triokinase activity"/>
    <property type="evidence" value="ECO:0007669"/>
    <property type="project" value="UniProtKB-EC"/>
</dbReference>
<name>A0A9J6EA80_RHIMP</name>
<dbReference type="InterPro" id="IPR004006">
    <property type="entry name" value="DhaK_dom"/>
</dbReference>
<feature type="region of interest" description="Disordered" evidence="17">
    <location>
        <begin position="570"/>
        <end position="590"/>
    </location>
</feature>
<comment type="catalytic activity">
    <reaction evidence="16">
        <text>dihydroxyacetone + ATP = dihydroxyacetone phosphate + ADP + H(+)</text>
        <dbReference type="Rhea" id="RHEA:15773"/>
        <dbReference type="ChEBI" id="CHEBI:15378"/>
        <dbReference type="ChEBI" id="CHEBI:16016"/>
        <dbReference type="ChEBI" id="CHEBI:30616"/>
        <dbReference type="ChEBI" id="CHEBI:57642"/>
        <dbReference type="ChEBI" id="CHEBI:456216"/>
        <dbReference type="EC" id="2.7.1.29"/>
    </reaction>
</comment>
<evidence type="ECO:0000259" key="19">
    <source>
        <dbReference type="PROSITE" id="PS51481"/>
    </source>
</evidence>
<organism evidence="20 21">
    <name type="scientific">Rhipicephalus microplus</name>
    <name type="common">Cattle tick</name>
    <name type="synonym">Boophilus microplus</name>
    <dbReference type="NCBI Taxonomy" id="6941"/>
    <lineage>
        <taxon>Eukaryota</taxon>
        <taxon>Metazoa</taxon>
        <taxon>Ecdysozoa</taxon>
        <taxon>Arthropoda</taxon>
        <taxon>Chelicerata</taxon>
        <taxon>Arachnida</taxon>
        <taxon>Acari</taxon>
        <taxon>Parasitiformes</taxon>
        <taxon>Ixodida</taxon>
        <taxon>Ixodoidea</taxon>
        <taxon>Ixodidae</taxon>
        <taxon>Rhipicephalinae</taxon>
        <taxon>Rhipicephalus</taxon>
        <taxon>Boophilus</taxon>
    </lineage>
</organism>
<comment type="similarity">
    <text evidence="1">Belongs to the dihydroxyacetone kinase (DAK) family.</text>
</comment>
<keyword evidence="9" id="KW-0067">ATP-binding</keyword>
<dbReference type="InterPro" id="IPR004007">
    <property type="entry name" value="DhaL_dom"/>
</dbReference>
<keyword evidence="21" id="KW-1185">Reference proteome</keyword>
<comment type="catalytic activity">
    <reaction evidence="15">
        <text>FAD = riboflavin cyclic-4',5'-phosphate + AMP + H(+)</text>
        <dbReference type="Rhea" id="RHEA:13729"/>
        <dbReference type="ChEBI" id="CHEBI:15378"/>
        <dbReference type="ChEBI" id="CHEBI:57692"/>
        <dbReference type="ChEBI" id="CHEBI:76202"/>
        <dbReference type="ChEBI" id="CHEBI:456215"/>
        <dbReference type="EC" id="4.6.1.15"/>
    </reaction>
</comment>
<dbReference type="GO" id="GO:0004371">
    <property type="term" value="F:glycerone kinase activity"/>
    <property type="evidence" value="ECO:0007669"/>
    <property type="project" value="UniProtKB-EC"/>
</dbReference>
<dbReference type="Pfam" id="PF02734">
    <property type="entry name" value="Dak2"/>
    <property type="match status" value="1"/>
</dbReference>
<dbReference type="EC" id="4.6.1.15" evidence="4"/>
<evidence type="ECO:0000256" key="17">
    <source>
        <dbReference type="SAM" id="MobiDB-lite"/>
    </source>
</evidence>
<dbReference type="FunFam" id="3.30.1180.20:FF:000001">
    <property type="entry name" value="Dihydroxyacetone kinase 1"/>
    <property type="match status" value="1"/>
</dbReference>
<evidence type="ECO:0000256" key="2">
    <source>
        <dbReference type="ARBA" id="ARBA00012107"/>
    </source>
</evidence>
<evidence type="ECO:0000313" key="20">
    <source>
        <dbReference type="EMBL" id="KAH8031008.1"/>
    </source>
</evidence>
<evidence type="ECO:0000256" key="5">
    <source>
        <dbReference type="ARBA" id="ARBA00018932"/>
    </source>
</evidence>
<dbReference type="GO" id="GO:0005829">
    <property type="term" value="C:cytosol"/>
    <property type="evidence" value="ECO:0007669"/>
    <property type="project" value="TreeGrafter"/>
</dbReference>
<evidence type="ECO:0000256" key="14">
    <source>
        <dbReference type="ARBA" id="ARBA00047974"/>
    </source>
</evidence>
<protein>
    <recommendedName>
        <fullName evidence="5">Triokinase/FMN cyclase</fullName>
        <ecNumber evidence="3">2.7.1.28</ecNumber>
        <ecNumber evidence="2">2.7.1.29</ecNumber>
        <ecNumber evidence="4">4.6.1.15</ecNumber>
    </recommendedName>
    <alternativeName>
        <fullName evidence="11">Bifunctional ATP-dependent dihydroxyacetone kinase/FAD-AMP lyase (cyclizing)</fullName>
    </alternativeName>
</protein>
<dbReference type="SUPFAM" id="SSF82549">
    <property type="entry name" value="DAK1/DegV-like"/>
    <property type="match status" value="1"/>
</dbReference>
<comment type="function">
    <text evidence="12">Catalyzes both the phosphorylation of dihydroxyacetone and of glyceraldehyde, and the splitting of ribonucleoside diphosphate-X compounds among which FAD is the best substrate. Represses IFIH1-mediated cellular antiviral response.</text>
</comment>
<evidence type="ECO:0000256" key="11">
    <source>
        <dbReference type="ARBA" id="ARBA00032426"/>
    </source>
</evidence>
<evidence type="ECO:0000313" key="21">
    <source>
        <dbReference type="Proteomes" id="UP000821866"/>
    </source>
</evidence>
<sequence length="1088" mass="119800">MSRKGEASVCASARPKFINAPESCVADSLAGFVAVNTAVRLLRGSGALVRHDYEQLAADGKVALLSGGGSGHEPGFSGFIGEGLLTAAVAGPVYTSPFSGNILGAIRTVGGKNKAGMLVFVCNYTGDRLTFGIAMEKAITEGIRAEMVLIAEDTALAHTHPSTGRRGLCGSVFMMKARRTIAGAMAEEKKSLDEIKTFVEAKKQNMGTITVALTPCSLPGKDELLFNLPAGKMELGMGVHGEAGALRVPVLSAAETAELMINHLRNEKSKNSLHLKEGENVALMLNNLGGLTTMEMNILAKEVIAYIEGLDVRVVRAYTGLYMTSLESAGISVCLLKVDDDVLRYLDAPTSAPAWTKPYCASFPRTTPTDLEQVAPKHRHDDGRVLTEDQAYVLGAAESAVFRTCLQSACEALVSREKELDKLDSESGDGDCGATLAAGARGVLAYLDTKPPLEHPSLVFRQLSTTVSCSMGGSSGALYSLLLLGASRAFQLETGFGAWVTALELGIRLVSKYGMAHVGDRTMLDPLDAALMVLRRHTTSRAPDNLAEVLRETLDAVSASVATTKTMRAKAGRASYSGSSSVERDRKKPGERRSELVCRVKYCNTLPDIPFDPKFISYPFEPNRFVSYKATSLERNYKHDLLTEHDLGVTIDLIDPKTYEIDPNAVLHPDDEKLLEEDTLTPQDSKRSRHHNLVVPWLKKTEYIATEFSRYGQTGVNTETKVGYNVKKLFKEEDLYMDRESQINAINKTFEEAQKPIESHYSKPNVKPVEVLPLFPDSDLWKYPFAQVMFDSDPAPITQLEEMSQAMIRGVMDESGEQFVAYFLPTEDTIKKRKRDAEEGMDYMDDDEYEYRMAREYNWNVKNKASKGYEENYFFVFRDDGVYYNELETRARDYQEKRYCQNKSLRDKGCSSNCSSSLHCHDTCSCRNALLGQWLCDDDVSLTSCHVGEAFALHDSDADRFYVRPCQASTDRVKDKEALRRRSLAQPRKAMSWFSDIASRAEDLLTKVDQTACIGTSETSSCPIRRPVSCRTPKVLAGVHNQTRPASQPLTAGGFTRSPKAVQRPVANSKLDLVSSRSESKSKPAMKS</sequence>
<feature type="region of interest" description="Disordered" evidence="17">
    <location>
        <begin position="1039"/>
        <end position="1088"/>
    </location>
</feature>
<proteinExistence type="inferred from homology"/>
<evidence type="ECO:0000259" key="18">
    <source>
        <dbReference type="PROSITE" id="PS51480"/>
    </source>
</evidence>
<comment type="subunit">
    <text evidence="13">Homodimer. Interacts with IFIH1 (via the CARD domains), the interaction is inhibited by viral infection.</text>
</comment>
<dbReference type="InterPro" id="IPR036117">
    <property type="entry name" value="DhaL_dom_sf"/>
</dbReference>
<keyword evidence="7" id="KW-0547">Nucleotide-binding</keyword>
<evidence type="ECO:0000256" key="16">
    <source>
        <dbReference type="ARBA" id="ARBA00048898"/>
    </source>
</evidence>
<reference evidence="20" key="1">
    <citation type="journal article" date="2020" name="Cell">
        <title>Large-Scale Comparative Analyses of Tick Genomes Elucidate Their Genetic Diversity and Vector Capacities.</title>
        <authorList>
            <consortium name="Tick Genome and Microbiome Consortium (TIGMIC)"/>
            <person name="Jia N."/>
            <person name="Wang J."/>
            <person name="Shi W."/>
            <person name="Du L."/>
            <person name="Sun Y."/>
            <person name="Zhan W."/>
            <person name="Jiang J.F."/>
            <person name="Wang Q."/>
            <person name="Zhang B."/>
            <person name="Ji P."/>
            <person name="Bell-Sakyi L."/>
            <person name="Cui X.M."/>
            <person name="Yuan T.T."/>
            <person name="Jiang B.G."/>
            <person name="Yang W.F."/>
            <person name="Lam T.T."/>
            <person name="Chang Q.C."/>
            <person name="Ding S.J."/>
            <person name="Wang X.J."/>
            <person name="Zhu J.G."/>
            <person name="Ruan X.D."/>
            <person name="Zhao L."/>
            <person name="Wei J.T."/>
            <person name="Ye R.Z."/>
            <person name="Que T.C."/>
            <person name="Du C.H."/>
            <person name="Zhou Y.H."/>
            <person name="Cheng J.X."/>
            <person name="Dai P.F."/>
            <person name="Guo W.B."/>
            <person name="Han X.H."/>
            <person name="Huang E.J."/>
            <person name="Li L.F."/>
            <person name="Wei W."/>
            <person name="Gao Y.C."/>
            <person name="Liu J.Z."/>
            <person name="Shao H.Z."/>
            <person name="Wang X."/>
            <person name="Wang C.C."/>
            <person name="Yang T.C."/>
            <person name="Huo Q.B."/>
            <person name="Li W."/>
            <person name="Chen H.Y."/>
            <person name="Chen S.E."/>
            <person name="Zhou L.G."/>
            <person name="Ni X.B."/>
            <person name="Tian J.H."/>
            <person name="Sheng Y."/>
            <person name="Liu T."/>
            <person name="Pan Y.S."/>
            <person name="Xia L.Y."/>
            <person name="Li J."/>
            <person name="Zhao F."/>
            <person name="Cao W.C."/>
        </authorList>
    </citation>
    <scope>NUCLEOTIDE SEQUENCE</scope>
    <source>
        <strain evidence="20">Rmic-2018</strain>
    </source>
</reference>
<evidence type="ECO:0000256" key="10">
    <source>
        <dbReference type="ARBA" id="ARBA00023285"/>
    </source>
</evidence>
<reference evidence="20" key="2">
    <citation type="submission" date="2021-09" db="EMBL/GenBank/DDBJ databases">
        <authorList>
            <person name="Jia N."/>
            <person name="Wang J."/>
            <person name="Shi W."/>
            <person name="Du L."/>
            <person name="Sun Y."/>
            <person name="Zhan W."/>
            <person name="Jiang J."/>
            <person name="Wang Q."/>
            <person name="Zhang B."/>
            <person name="Ji P."/>
            <person name="Sakyi L.B."/>
            <person name="Cui X."/>
            <person name="Yuan T."/>
            <person name="Jiang B."/>
            <person name="Yang W."/>
            <person name="Lam T.T.-Y."/>
            <person name="Chang Q."/>
            <person name="Ding S."/>
            <person name="Wang X."/>
            <person name="Zhu J."/>
            <person name="Ruan X."/>
            <person name="Zhao L."/>
            <person name="Wei J."/>
            <person name="Que T."/>
            <person name="Du C."/>
            <person name="Cheng J."/>
            <person name="Dai P."/>
            <person name="Han X."/>
            <person name="Huang E."/>
            <person name="Gao Y."/>
            <person name="Liu J."/>
            <person name="Shao H."/>
            <person name="Ye R."/>
            <person name="Li L."/>
            <person name="Wei W."/>
            <person name="Wang X."/>
            <person name="Wang C."/>
            <person name="Huo Q."/>
            <person name="Li W."/>
            <person name="Guo W."/>
            <person name="Chen H."/>
            <person name="Chen S."/>
            <person name="Zhou L."/>
            <person name="Zhou L."/>
            <person name="Ni X."/>
            <person name="Tian J."/>
            <person name="Zhou Y."/>
            <person name="Sheng Y."/>
            <person name="Liu T."/>
            <person name="Pan Y."/>
            <person name="Xia L."/>
            <person name="Li J."/>
            <person name="Zhao F."/>
            <person name="Cao W."/>
        </authorList>
    </citation>
    <scope>NUCLEOTIDE SEQUENCE</scope>
    <source>
        <strain evidence="20">Rmic-2018</strain>
        <tissue evidence="20">Larvae</tissue>
    </source>
</reference>
<dbReference type="PANTHER" id="PTHR28629:SF4">
    <property type="entry name" value="TRIOKINASE_FMN CYCLASE"/>
    <property type="match status" value="1"/>
</dbReference>
<dbReference type="GO" id="GO:0034012">
    <property type="term" value="F:FAD-AMP lyase (cyclizing) activity"/>
    <property type="evidence" value="ECO:0007669"/>
    <property type="project" value="UniProtKB-EC"/>
</dbReference>
<dbReference type="GO" id="GO:0016593">
    <property type="term" value="C:Cdc73/Paf1 complex"/>
    <property type="evidence" value="ECO:0007669"/>
    <property type="project" value="InterPro"/>
</dbReference>
<dbReference type="Proteomes" id="UP000821866">
    <property type="component" value="Chromosome 3"/>
</dbReference>
<feature type="compositionally biased region" description="Polar residues" evidence="17">
    <location>
        <begin position="1040"/>
        <end position="1050"/>
    </location>
</feature>
<feature type="domain" description="DhaL" evidence="18">
    <location>
        <begin position="400"/>
        <end position="601"/>
    </location>
</feature>